<evidence type="ECO:0000313" key="4">
    <source>
        <dbReference type="Proteomes" id="UP000036403"/>
    </source>
</evidence>
<dbReference type="InterPro" id="IPR036397">
    <property type="entry name" value="RNaseH_sf"/>
</dbReference>
<organism evidence="3 4">
    <name type="scientific">Lasius niger</name>
    <name type="common">Black garden ant</name>
    <dbReference type="NCBI Taxonomy" id="67767"/>
    <lineage>
        <taxon>Eukaryota</taxon>
        <taxon>Metazoa</taxon>
        <taxon>Ecdysozoa</taxon>
        <taxon>Arthropoda</taxon>
        <taxon>Hexapoda</taxon>
        <taxon>Insecta</taxon>
        <taxon>Pterygota</taxon>
        <taxon>Neoptera</taxon>
        <taxon>Endopterygota</taxon>
        <taxon>Hymenoptera</taxon>
        <taxon>Apocrita</taxon>
        <taxon>Aculeata</taxon>
        <taxon>Formicoidea</taxon>
        <taxon>Formicidae</taxon>
        <taxon>Formicinae</taxon>
        <taxon>Lasius</taxon>
        <taxon>Lasius</taxon>
    </lineage>
</organism>
<dbReference type="GO" id="GO:0015074">
    <property type="term" value="P:DNA integration"/>
    <property type="evidence" value="ECO:0007669"/>
    <property type="project" value="InterPro"/>
</dbReference>
<feature type="region of interest" description="Disordered" evidence="1">
    <location>
        <begin position="1"/>
        <end position="25"/>
    </location>
</feature>
<protein>
    <submittedName>
        <fullName evidence="3">Krab-a domain-containing protein 2-like protein</fullName>
    </submittedName>
</protein>
<accession>A0A0J7JY99</accession>
<gene>
    <name evidence="3" type="ORF">RF55_21180</name>
</gene>
<evidence type="ECO:0000313" key="3">
    <source>
        <dbReference type="EMBL" id="KMQ83014.1"/>
    </source>
</evidence>
<dbReference type="SUPFAM" id="SSF53098">
    <property type="entry name" value="Ribonuclease H-like"/>
    <property type="match status" value="1"/>
</dbReference>
<sequence length="96" mass="10795">MWPGMKLVNGKPRHSQSQGSVERSNQDVRDMLVAWMADNNTEKWSEGLRFIQSKKNRALHSVIKTSPYEAMFGSAQKIGLADSSLSSDMYSSIETE</sequence>
<dbReference type="GO" id="GO:0003676">
    <property type="term" value="F:nucleic acid binding"/>
    <property type="evidence" value="ECO:0007669"/>
    <property type="project" value="InterPro"/>
</dbReference>
<dbReference type="Proteomes" id="UP000036403">
    <property type="component" value="Unassembled WGS sequence"/>
</dbReference>
<feature type="domain" description="Integrase catalytic" evidence="2">
    <location>
        <begin position="1"/>
        <end position="75"/>
    </location>
</feature>
<dbReference type="InterPro" id="IPR012337">
    <property type="entry name" value="RNaseH-like_sf"/>
</dbReference>
<name>A0A0J7JY99_LASNI</name>
<comment type="caution">
    <text evidence="3">The sequence shown here is derived from an EMBL/GenBank/DDBJ whole genome shotgun (WGS) entry which is preliminary data.</text>
</comment>
<proteinExistence type="predicted"/>
<dbReference type="InterPro" id="IPR001584">
    <property type="entry name" value="Integrase_cat-core"/>
</dbReference>
<keyword evidence="4" id="KW-1185">Reference proteome</keyword>
<dbReference type="AlphaFoldDB" id="A0A0J7JY99"/>
<evidence type="ECO:0000256" key="1">
    <source>
        <dbReference type="SAM" id="MobiDB-lite"/>
    </source>
</evidence>
<evidence type="ECO:0000259" key="2">
    <source>
        <dbReference type="PROSITE" id="PS50994"/>
    </source>
</evidence>
<dbReference type="PROSITE" id="PS50994">
    <property type="entry name" value="INTEGRASE"/>
    <property type="match status" value="1"/>
</dbReference>
<dbReference type="EMBL" id="LBMM01021758">
    <property type="protein sequence ID" value="KMQ83014.1"/>
    <property type="molecule type" value="Genomic_DNA"/>
</dbReference>
<reference evidence="3 4" key="1">
    <citation type="submission" date="2015-04" db="EMBL/GenBank/DDBJ databases">
        <title>Lasius niger genome sequencing.</title>
        <authorList>
            <person name="Konorov E.A."/>
            <person name="Nikitin M.A."/>
            <person name="Kirill M.V."/>
            <person name="Chang P."/>
        </authorList>
    </citation>
    <scope>NUCLEOTIDE SEQUENCE [LARGE SCALE GENOMIC DNA]</scope>
    <source>
        <tissue evidence="3">Whole</tissue>
    </source>
</reference>
<dbReference type="Gene3D" id="3.30.420.10">
    <property type="entry name" value="Ribonuclease H-like superfamily/Ribonuclease H"/>
    <property type="match status" value="1"/>
</dbReference>
<dbReference type="OrthoDB" id="441971at2759"/>
<dbReference type="PaxDb" id="67767-A0A0J7JY99"/>